<organism evidence="2">
    <name type="scientific">Escherichia coli</name>
    <dbReference type="NCBI Taxonomy" id="562"/>
    <lineage>
        <taxon>Bacteria</taxon>
        <taxon>Pseudomonadati</taxon>
        <taxon>Pseudomonadota</taxon>
        <taxon>Gammaproteobacteria</taxon>
        <taxon>Enterobacterales</taxon>
        <taxon>Enterobacteriaceae</taxon>
        <taxon>Escherichia</taxon>
    </lineage>
</organism>
<feature type="region of interest" description="Disordered" evidence="1">
    <location>
        <begin position="127"/>
        <end position="147"/>
    </location>
</feature>
<protein>
    <submittedName>
        <fullName evidence="2">DUF1173 domain-containing protein</fullName>
    </submittedName>
</protein>
<dbReference type="Proteomes" id="UP000871786">
    <property type="component" value="Unassembled WGS sequence"/>
</dbReference>
<evidence type="ECO:0000313" key="2">
    <source>
        <dbReference type="EMBL" id="HBA4249744.1"/>
    </source>
</evidence>
<sequence length="177" mass="19458">MGQKFAVFIAYDDEPNTKRYSAEFQTQDEYVKGWQSALKKAHHTSGQKSVISCGCRGKGAKRLYVRSLPNSDTFILIKAANTGTEHDPSCVFFDLDARHTGLKGYASNVVRINNEGTMSIRLGIGMTEKDPPEKSEVPSLPQIQRPEGGQASMTLSGLLSLLWTEAGLNVWYPNMAG</sequence>
<proteinExistence type="predicted"/>
<evidence type="ECO:0000256" key="1">
    <source>
        <dbReference type="SAM" id="MobiDB-lite"/>
    </source>
</evidence>
<dbReference type="Pfam" id="PF06666">
    <property type="entry name" value="DUF1173"/>
    <property type="match status" value="1"/>
</dbReference>
<feature type="compositionally biased region" description="Basic and acidic residues" evidence="1">
    <location>
        <begin position="127"/>
        <end position="136"/>
    </location>
</feature>
<comment type="caution">
    <text evidence="2">The sequence shown here is derived from an EMBL/GenBank/DDBJ whole genome shotgun (WGS) entry which is preliminary data.</text>
</comment>
<reference evidence="2" key="2">
    <citation type="submission" date="2021-03" db="EMBL/GenBank/DDBJ databases">
        <authorList>
            <consortium name="NCBI Pathogen Detection Project"/>
        </authorList>
    </citation>
    <scope>NUCLEOTIDE SEQUENCE</scope>
    <source>
        <strain evidence="2">ST-87-5</strain>
    </source>
</reference>
<reference evidence="2" key="1">
    <citation type="journal article" date="2018" name="Genome Biol.">
        <title>SKESA: strategic k-mer extension for scrupulous assemblies.</title>
        <authorList>
            <person name="Souvorov A."/>
            <person name="Agarwala R."/>
            <person name="Lipman D.J."/>
        </authorList>
    </citation>
    <scope>NUCLEOTIDE SEQUENCE</scope>
    <source>
        <strain evidence="2">ST-87-5</strain>
    </source>
</reference>
<feature type="non-terminal residue" evidence="2">
    <location>
        <position position="177"/>
    </location>
</feature>
<dbReference type="EMBL" id="DADRWU010000196">
    <property type="protein sequence ID" value="HBA4249744.1"/>
    <property type="molecule type" value="Genomic_DNA"/>
</dbReference>
<dbReference type="InterPro" id="IPR009553">
    <property type="entry name" value="DUF1173"/>
</dbReference>
<name>A0A8H9SPA6_ECOLX</name>
<accession>A0A8H9SPA6</accession>
<gene>
    <name evidence="2" type="ORF">J5U05_005048</name>
</gene>
<dbReference type="AlphaFoldDB" id="A0A8H9SPA6"/>